<keyword evidence="1" id="KW-1133">Transmembrane helix</keyword>
<reference evidence="3 4" key="1">
    <citation type="submission" date="2023-09" db="EMBL/GenBank/DDBJ databases">
        <title>Xinfangfangia sedmenti sp. nov., isolated the sedment.</title>
        <authorList>
            <person name="Xu L."/>
        </authorList>
    </citation>
    <scope>NUCLEOTIDE SEQUENCE [LARGE SCALE GENOMIC DNA]</scope>
    <source>
        <strain evidence="3 4">LG-4</strain>
    </source>
</reference>
<dbReference type="Gene3D" id="1.10.3730.20">
    <property type="match status" value="1"/>
</dbReference>
<dbReference type="Pfam" id="PF00892">
    <property type="entry name" value="EamA"/>
    <property type="match status" value="2"/>
</dbReference>
<dbReference type="PANTHER" id="PTHR22911">
    <property type="entry name" value="ACYL-MALONYL CONDENSING ENZYME-RELATED"/>
    <property type="match status" value="1"/>
</dbReference>
<feature type="transmembrane region" description="Helical" evidence="1">
    <location>
        <begin position="157"/>
        <end position="176"/>
    </location>
</feature>
<feature type="domain" description="EamA" evidence="2">
    <location>
        <begin position="157"/>
        <end position="283"/>
    </location>
</feature>
<feature type="transmembrane region" description="Helical" evidence="1">
    <location>
        <begin position="271"/>
        <end position="288"/>
    </location>
</feature>
<dbReference type="Proteomes" id="UP001247754">
    <property type="component" value="Unassembled WGS sequence"/>
</dbReference>
<comment type="caution">
    <text evidence="3">The sequence shown here is derived from an EMBL/GenBank/DDBJ whole genome shotgun (WGS) entry which is preliminary data.</text>
</comment>
<evidence type="ECO:0000259" key="2">
    <source>
        <dbReference type="Pfam" id="PF00892"/>
    </source>
</evidence>
<feature type="domain" description="EamA" evidence="2">
    <location>
        <begin position="16"/>
        <end position="148"/>
    </location>
</feature>
<dbReference type="SUPFAM" id="SSF103481">
    <property type="entry name" value="Multidrug resistance efflux transporter EmrE"/>
    <property type="match status" value="2"/>
</dbReference>
<dbReference type="InterPro" id="IPR037185">
    <property type="entry name" value="EmrE-like"/>
</dbReference>
<protein>
    <submittedName>
        <fullName evidence="3">DMT family transporter</fullName>
    </submittedName>
</protein>
<keyword evidence="1" id="KW-0812">Transmembrane</keyword>
<organism evidence="3 4">
    <name type="scientific">Ruixingdingia sedimenti</name>
    <dbReference type="NCBI Taxonomy" id="3073604"/>
    <lineage>
        <taxon>Bacteria</taxon>
        <taxon>Pseudomonadati</taxon>
        <taxon>Pseudomonadota</taxon>
        <taxon>Alphaproteobacteria</taxon>
        <taxon>Rhodobacterales</taxon>
        <taxon>Paracoccaceae</taxon>
        <taxon>Ruixingdingia</taxon>
    </lineage>
</organism>
<feature type="transmembrane region" description="Helical" evidence="1">
    <location>
        <begin position="188"/>
        <end position="209"/>
    </location>
</feature>
<name>A0ABU1F2U7_9RHOB</name>
<keyword evidence="4" id="KW-1185">Reference proteome</keyword>
<feature type="transmembrane region" description="Helical" evidence="1">
    <location>
        <begin position="246"/>
        <end position="265"/>
    </location>
</feature>
<evidence type="ECO:0000313" key="4">
    <source>
        <dbReference type="Proteomes" id="UP001247754"/>
    </source>
</evidence>
<dbReference type="RefSeq" id="WP_310455249.1">
    <property type="nucleotide sequence ID" value="NZ_JAVKPH010000001.1"/>
</dbReference>
<feature type="transmembrane region" description="Helical" evidence="1">
    <location>
        <begin position="78"/>
        <end position="97"/>
    </location>
</feature>
<evidence type="ECO:0000256" key="1">
    <source>
        <dbReference type="SAM" id="Phobius"/>
    </source>
</evidence>
<feature type="transmembrane region" description="Helical" evidence="1">
    <location>
        <begin position="134"/>
        <end position="151"/>
    </location>
</feature>
<dbReference type="EMBL" id="JAVKPH010000001">
    <property type="protein sequence ID" value="MDR5651183.1"/>
    <property type="molecule type" value="Genomic_DNA"/>
</dbReference>
<accession>A0ABU1F2U7</accession>
<keyword evidence="1" id="KW-0472">Membrane</keyword>
<feature type="transmembrane region" description="Helical" evidence="1">
    <location>
        <begin position="215"/>
        <end position="234"/>
    </location>
</feature>
<feature type="transmembrane region" description="Helical" evidence="1">
    <location>
        <begin position="103"/>
        <end position="125"/>
    </location>
</feature>
<proteinExistence type="predicted"/>
<sequence length="299" mass="32693">MSTPPTPRPAPTPLVAIWFIIAAFFLFSCTDAAAKYLIRDGVYPPFASWIRFMVQGVLVAALFRIWTRPRNFGTRQPWRHVLRSCLLLLSGVFSFAALDTLQLAEFISIIFLGPLMIVVMGRVFLKERVEWQRYAAVLSGLAGVLIITRPGLGGFHIGHVIALMAVTTYSGFAVATRMLAATETQESLMFIPAIMALVVMGPAVIATGPVPDEPLHWLMMCGLGVTGATGQFLVVRAYRIAAASALAPYNYLQMIWSASLGYLVFGDLPDIWTVTGSLVIVASGIYLMHRDRLARRAAG</sequence>
<feature type="transmembrane region" description="Helical" evidence="1">
    <location>
        <begin position="48"/>
        <end position="66"/>
    </location>
</feature>
<dbReference type="InterPro" id="IPR000620">
    <property type="entry name" value="EamA_dom"/>
</dbReference>
<dbReference type="PANTHER" id="PTHR22911:SF103">
    <property type="entry name" value="BLR2811 PROTEIN"/>
    <property type="match status" value="1"/>
</dbReference>
<gene>
    <name evidence="3" type="ORF">RGD00_01075</name>
</gene>
<evidence type="ECO:0000313" key="3">
    <source>
        <dbReference type="EMBL" id="MDR5651183.1"/>
    </source>
</evidence>